<dbReference type="Gene3D" id="3.30.465.10">
    <property type="match status" value="1"/>
</dbReference>
<evidence type="ECO:0000256" key="2">
    <source>
        <dbReference type="ARBA" id="ARBA00022827"/>
    </source>
</evidence>
<dbReference type="PANTHER" id="PTHR43762">
    <property type="entry name" value="L-GULONOLACTONE OXIDASE"/>
    <property type="match status" value="1"/>
</dbReference>
<dbReference type="GO" id="GO:0071949">
    <property type="term" value="F:FAD binding"/>
    <property type="evidence" value="ECO:0007669"/>
    <property type="project" value="InterPro"/>
</dbReference>
<evidence type="ECO:0000256" key="1">
    <source>
        <dbReference type="ARBA" id="ARBA00022630"/>
    </source>
</evidence>
<feature type="chain" id="PRO_5018544771" evidence="5">
    <location>
        <begin position="31"/>
        <end position="586"/>
    </location>
</feature>
<keyword evidence="8" id="KW-1185">Reference proteome</keyword>
<dbReference type="Pfam" id="PF09129">
    <property type="entry name" value="Chol_subst-bind"/>
    <property type="match status" value="1"/>
</dbReference>
<name>A0A3S3ZUF7_9NOCA</name>
<keyword evidence="5" id="KW-0732">Signal</keyword>
<evidence type="ECO:0000313" key="8">
    <source>
        <dbReference type="Proteomes" id="UP000286208"/>
    </source>
</evidence>
<reference evidence="7 8" key="1">
    <citation type="submission" date="2018-11" db="EMBL/GenBank/DDBJ databases">
        <title>Rhodococcus spongicola sp. nov. and Rhodococcus xishaensis sp. nov. from marine sponges.</title>
        <authorList>
            <person name="Li L."/>
            <person name="Lin H.W."/>
        </authorList>
    </citation>
    <scope>NUCLEOTIDE SEQUENCE [LARGE SCALE GENOMIC DNA]</scope>
    <source>
        <strain evidence="7 8">CCTCC AB2014297</strain>
    </source>
</reference>
<dbReference type="InterPro" id="IPR016167">
    <property type="entry name" value="FAD-bd_PCMH_sub1"/>
</dbReference>
<feature type="domain" description="FAD-binding PCMH-type" evidence="6">
    <location>
        <begin position="72"/>
        <end position="264"/>
    </location>
</feature>
<evidence type="ECO:0000313" key="7">
    <source>
        <dbReference type="EMBL" id="RVW08557.1"/>
    </source>
</evidence>
<dbReference type="PANTHER" id="PTHR43762:SF1">
    <property type="entry name" value="D-ARABINONO-1,4-LACTONE OXIDASE"/>
    <property type="match status" value="1"/>
</dbReference>
<evidence type="ECO:0000256" key="4">
    <source>
        <dbReference type="SAM" id="MobiDB-lite"/>
    </source>
</evidence>
<dbReference type="InterPro" id="IPR016164">
    <property type="entry name" value="FAD-linked_Oxase-like_C"/>
</dbReference>
<dbReference type="InterPro" id="IPR016170">
    <property type="entry name" value="Cytok_DH_C_sf"/>
</dbReference>
<proteinExistence type="predicted"/>
<dbReference type="InterPro" id="IPR016169">
    <property type="entry name" value="FAD-bd_PCMH_sub2"/>
</dbReference>
<dbReference type="InterPro" id="IPR015213">
    <property type="entry name" value="Cholesterol_OX_subst-bd"/>
</dbReference>
<evidence type="ECO:0000259" key="6">
    <source>
        <dbReference type="PROSITE" id="PS51387"/>
    </source>
</evidence>
<dbReference type="SUPFAM" id="SSF55103">
    <property type="entry name" value="FAD-linked oxidases, C-terminal domain"/>
    <property type="match status" value="1"/>
</dbReference>
<dbReference type="InterPro" id="IPR010031">
    <property type="entry name" value="FAD_lactone_oxidase-like"/>
</dbReference>
<dbReference type="Pfam" id="PF01565">
    <property type="entry name" value="FAD_binding_4"/>
    <property type="match status" value="1"/>
</dbReference>
<dbReference type="OrthoDB" id="1489106at2"/>
<dbReference type="SUPFAM" id="SSF56176">
    <property type="entry name" value="FAD-binding/transporter-associated domain-like"/>
    <property type="match status" value="1"/>
</dbReference>
<comment type="caution">
    <text evidence="7">The sequence shown here is derived from an EMBL/GenBank/DDBJ whole genome shotgun (WGS) entry which is preliminary data.</text>
</comment>
<dbReference type="EMBL" id="RKLP01000008">
    <property type="protein sequence ID" value="RVW08557.1"/>
    <property type="molecule type" value="Genomic_DNA"/>
</dbReference>
<dbReference type="InterPro" id="IPR016171">
    <property type="entry name" value="Vanillyl_alc_oxidase_C-sub2"/>
</dbReference>
<organism evidence="7 8">
    <name type="scientific">Prescottella agglutinans</name>
    <dbReference type="NCBI Taxonomy" id="1644129"/>
    <lineage>
        <taxon>Bacteria</taxon>
        <taxon>Bacillati</taxon>
        <taxon>Actinomycetota</taxon>
        <taxon>Actinomycetes</taxon>
        <taxon>Mycobacteriales</taxon>
        <taxon>Nocardiaceae</taxon>
        <taxon>Prescottella</taxon>
    </lineage>
</organism>
<protein>
    <submittedName>
        <fullName evidence="7">FAD-binding protein</fullName>
    </submittedName>
</protein>
<evidence type="ECO:0000256" key="3">
    <source>
        <dbReference type="ARBA" id="ARBA00023002"/>
    </source>
</evidence>
<dbReference type="Gene3D" id="1.10.45.10">
    <property type="entry name" value="Vanillyl-alcohol Oxidase, Chain A, domain 4"/>
    <property type="match status" value="1"/>
</dbReference>
<evidence type="ECO:0000256" key="5">
    <source>
        <dbReference type="SAM" id="SignalP"/>
    </source>
</evidence>
<dbReference type="InterPro" id="IPR006094">
    <property type="entry name" value="Oxid_FAD_bind_N"/>
</dbReference>
<dbReference type="Gene3D" id="3.30.43.10">
    <property type="entry name" value="Uridine Diphospho-n-acetylenolpyruvylglucosamine Reductase, domain 2"/>
    <property type="match status" value="1"/>
</dbReference>
<dbReference type="InterPro" id="IPR036318">
    <property type="entry name" value="FAD-bd_PCMH-like_sf"/>
</dbReference>
<keyword evidence="2" id="KW-0274">FAD</keyword>
<accession>A0A3S3ZUF7</accession>
<dbReference type="Gene3D" id="3.40.462.10">
    <property type="entry name" value="FAD-linked oxidases, C-terminal domain"/>
    <property type="match status" value="1"/>
</dbReference>
<dbReference type="InterPro" id="IPR006311">
    <property type="entry name" value="TAT_signal"/>
</dbReference>
<keyword evidence="3" id="KW-0560">Oxidoreductase</keyword>
<dbReference type="PROSITE" id="PS51318">
    <property type="entry name" value="TAT"/>
    <property type="match status" value="1"/>
</dbReference>
<dbReference type="AlphaFoldDB" id="A0A3S3ZUF7"/>
<sequence length="586" mass="62945">MSRRGFLGRAAGAAAGAAALSGMGWTPAFALPAAGSSGSTGSGGPVSDLPVPPSFPEDIPLAQQGYVNWAKDIAFDAVWTATARTSDDVVRIANWARDNGYRVRAKGTMHGWSPLTVVPGESVERTILVDTMTHLNSVTVNPSGTPATVTAGGGASLEAILTALQEHGLGWANSPAIGDLSIAGVLAIGAHGATYPAAGETVTPGQSFGSLSNLVTAMTAVVWDPVAGRYVLREFTRAEPEITALLAHLGRSFVTSVTLQAGANARLRCQSIMDIPWQEMFATPGSPGRTYESYVETSGRVEAIWFPFTDKPWLKIWTPTPVKPAESREVFGPYNYFFTDNLPEPLTDLLGQVAGGIQSATPAFGKGQLAAVQVGLAGTRTDDLWGWSKDVLFYLRHTTMRVTAGGGVVVTKRANIQRVINEFTTWHNNRMSALAAQGKYPVNGPFEVRMCKVDDQAEVLVESAGPPNLSAVRPRPDHPEWDTCIWMNVVTLPGTAGAADYFREMERWMAQNYSGDYATFRSEWAKGWGFTGQGGYRDQEWLGQTLPAAYTTGIPASGNWEAARVSLNARDPHRIFANIFHDRLLP</sequence>
<gene>
    <name evidence="7" type="ORF">EGT67_16775</name>
</gene>
<dbReference type="GO" id="GO:0016899">
    <property type="term" value="F:oxidoreductase activity, acting on the CH-OH group of donors, oxygen as acceptor"/>
    <property type="evidence" value="ECO:0007669"/>
    <property type="project" value="InterPro"/>
</dbReference>
<dbReference type="PROSITE" id="PS51387">
    <property type="entry name" value="FAD_PCMH"/>
    <property type="match status" value="1"/>
</dbReference>
<dbReference type="Proteomes" id="UP000286208">
    <property type="component" value="Unassembled WGS sequence"/>
</dbReference>
<dbReference type="InterPro" id="IPR016166">
    <property type="entry name" value="FAD-bd_PCMH"/>
</dbReference>
<feature type="region of interest" description="Disordered" evidence="4">
    <location>
        <begin position="34"/>
        <end position="55"/>
    </location>
</feature>
<keyword evidence="1" id="KW-0285">Flavoprotein</keyword>
<feature type="signal peptide" evidence="5">
    <location>
        <begin position="1"/>
        <end position="30"/>
    </location>
</feature>